<keyword evidence="4" id="KW-0597">Phosphoprotein</keyword>
<dbReference type="Pfam" id="PF21623">
    <property type="entry name" value="HK_sensor_dom_bact"/>
    <property type="match status" value="1"/>
</dbReference>
<dbReference type="SUPFAM" id="SSF55785">
    <property type="entry name" value="PYP-like sensor domain (PAS domain)"/>
    <property type="match status" value="1"/>
</dbReference>
<dbReference type="InterPro" id="IPR035965">
    <property type="entry name" value="PAS-like_dom_sf"/>
</dbReference>
<dbReference type="SMART" id="SM00091">
    <property type="entry name" value="PAS"/>
    <property type="match status" value="1"/>
</dbReference>
<dbReference type="SUPFAM" id="SSF103190">
    <property type="entry name" value="Sensory domain-like"/>
    <property type="match status" value="1"/>
</dbReference>
<dbReference type="PANTHER" id="PTHR45138">
    <property type="entry name" value="REGULATORY COMPONENTS OF SENSORY TRANSDUCTION SYSTEM"/>
    <property type="match status" value="1"/>
</dbReference>
<evidence type="ECO:0000313" key="14">
    <source>
        <dbReference type="Proteomes" id="UP000252995"/>
    </source>
</evidence>
<dbReference type="InterPro" id="IPR043128">
    <property type="entry name" value="Rev_trsase/Diguanyl_cyclase"/>
</dbReference>
<comment type="caution">
    <text evidence="13">The sequence shown here is derived from an EMBL/GenBank/DDBJ whole genome shotgun (WGS) entry which is preliminary data.</text>
</comment>
<evidence type="ECO:0000256" key="1">
    <source>
        <dbReference type="ARBA" id="ARBA00001946"/>
    </source>
</evidence>
<comment type="catalytic activity">
    <reaction evidence="10">
        <text>2 GTP = 3',3'-c-di-GMP + 2 diphosphate</text>
        <dbReference type="Rhea" id="RHEA:24898"/>
        <dbReference type="ChEBI" id="CHEBI:33019"/>
        <dbReference type="ChEBI" id="CHEBI:37565"/>
        <dbReference type="ChEBI" id="CHEBI:58805"/>
        <dbReference type="EC" id="2.7.7.65"/>
    </reaction>
</comment>
<dbReference type="EC" id="2.7.7.65" evidence="3"/>
<dbReference type="GO" id="GO:0016301">
    <property type="term" value="F:kinase activity"/>
    <property type="evidence" value="ECO:0007669"/>
    <property type="project" value="UniProtKB-KW"/>
</dbReference>
<dbReference type="AlphaFoldDB" id="A0A366GMN3"/>
<dbReference type="InterPro" id="IPR048760">
    <property type="entry name" value="VP0354-like_sensor_dom"/>
</dbReference>
<evidence type="ECO:0000256" key="2">
    <source>
        <dbReference type="ARBA" id="ARBA00004370"/>
    </source>
</evidence>
<protein>
    <recommendedName>
        <fullName evidence="3">diguanylate cyclase</fullName>
        <ecNumber evidence="3">2.7.7.65</ecNumber>
    </recommendedName>
</protein>
<dbReference type="Gene3D" id="3.30.450.20">
    <property type="entry name" value="PAS domain"/>
    <property type="match status" value="2"/>
</dbReference>
<dbReference type="InterPro" id="IPR013656">
    <property type="entry name" value="PAS_4"/>
</dbReference>
<keyword evidence="5" id="KW-0808">Transferase</keyword>
<dbReference type="GO" id="GO:0052621">
    <property type="term" value="F:diguanylate cyclase activity"/>
    <property type="evidence" value="ECO:0007669"/>
    <property type="project" value="UniProtKB-EC"/>
</dbReference>
<dbReference type="InterPro" id="IPR000014">
    <property type="entry name" value="PAS"/>
</dbReference>
<evidence type="ECO:0000256" key="6">
    <source>
        <dbReference type="ARBA" id="ARBA00022741"/>
    </source>
</evidence>
<dbReference type="InterPro" id="IPR000160">
    <property type="entry name" value="GGDEF_dom"/>
</dbReference>
<accession>A0A366GMN3</accession>
<evidence type="ECO:0000259" key="11">
    <source>
        <dbReference type="PROSITE" id="PS50112"/>
    </source>
</evidence>
<dbReference type="CDD" id="cd01949">
    <property type="entry name" value="GGDEF"/>
    <property type="match status" value="1"/>
</dbReference>
<dbReference type="Pfam" id="PF00990">
    <property type="entry name" value="GGDEF"/>
    <property type="match status" value="1"/>
</dbReference>
<evidence type="ECO:0000256" key="4">
    <source>
        <dbReference type="ARBA" id="ARBA00022553"/>
    </source>
</evidence>
<dbReference type="Proteomes" id="UP000252995">
    <property type="component" value="Unassembled WGS sequence"/>
</dbReference>
<organism evidence="13 14">
    <name type="scientific">Marinobacter pelagius</name>
    <dbReference type="NCBI Taxonomy" id="379482"/>
    <lineage>
        <taxon>Bacteria</taxon>
        <taxon>Pseudomonadati</taxon>
        <taxon>Pseudomonadota</taxon>
        <taxon>Gammaproteobacteria</taxon>
        <taxon>Pseudomonadales</taxon>
        <taxon>Marinobacteraceae</taxon>
        <taxon>Marinobacter</taxon>
    </lineage>
</organism>
<feature type="domain" description="GGDEF" evidence="12">
    <location>
        <begin position="505"/>
        <end position="639"/>
    </location>
</feature>
<evidence type="ECO:0000256" key="5">
    <source>
        <dbReference type="ARBA" id="ARBA00022679"/>
    </source>
</evidence>
<comment type="cofactor">
    <cofactor evidence="1">
        <name>Mg(2+)</name>
        <dbReference type="ChEBI" id="CHEBI:18420"/>
    </cofactor>
</comment>
<dbReference type="NCBIfam" id="TIGR00254">
    <property type="entry name" value="GGDEF"/>
    <property type="match status" value="1"/>
</dbReference>
<reference evidence="13 14" key="1">
    <citation type="submission" date="2018-06" db="EMBL/GenBank/DDBJ databases">
        <title>Freshwater and sediment microbial communities from various areas in North America, analyzing microbe dynamics in response to fracking.</title>
        <authorList>
            <person name="Lamendella R."/>
        </authorList>
    </citation>
    <scope>NUCLEOTIDE SEQUENCE [LARGE SCALE GENOMIC DNA]</scope>
    <source>
        <strain evidence="13 14">114J</strain>
    </source>
</reference>
<keyword evidence="8" id="KW-0067">ATP-binding</keyword>
<evidence type="ECO:0000256" key="10">
    <source>
        <dbReference type="ARBA" id="ARBA00034247"/>
    </source>
</evidence>
<name>A0A366GMN3_9GAMM</name>
<dbReference type="PROSITE" id="PS50887">
    <property type="entry name" value="GGDEF"/>
    <property type="match status" value="1"/>
</dbReference>
<dbReference type="FunFam" id="3.30.70.270:FF:000001">
    <property type="entry name" value="Diguanylate cyclase domain protein"/>
    <property type="match status" value="1"/>
</dbReference>
<dbReference type="SMART" id="SM00267">
    <property type="entry name" value="GGDEF"/>
    <property type="match status" value="1"/>
</dbReference>
<keyword evidence="7" id="KW-0418">Kinase</keyword>
<gene>
    <name evidence="13" type="ORF">DET50_11262</name>
</gene>
<dbReference type="Pfam" id="PF08448">
    <property type="entry name" value="PAS_4"/>
    <property type="match status" value="1"/>
</dbReference>
<dbReference type="InterPro" id="IPR029787">
    <property type="entry name" value="Nucleotide_cyclase"/>
</dbReference>
<keyword evidence="9" id="KW-0902">Two-component regulatory system</keyword>
<dbReference type="CDD" id="cd18773">
    <property type="entry name" value="PDC1_HK_sensor"/>
    <property type="match status" value="1"/>
</dbReference>
<dbReference type="InterPro" id="IPR050469">
    <property type="entry name" value="Diguanylate_Cyclase"/>
</dbReference>
<dbReference type="Gene3D" id="3.30.70.270">
    <property type="match status" value="1"/>
</dbReference>
<dbReference type="GO" id="GO:0005524">
    <property type="term" value="F:ATP binding"/>
    <property type="evidence" value="ECO:0007669"/>
    <property type="project" value="UniProtKB-KW"/>
</dbReference>
<dbReference type="EMBL" id="QNRO01000012">
    <property type="protein sequence ID" value="RBP28333.1"/>
    <property type="molecule type" value="Genomic_DNA"/>
</dbReference>
<sequence length="647" mass="72173">MRLMVATLLPMFLVTASLLPIFNAHLERQVDSARVTAKTLLNAEYDALVERINESLNHTLAIAELPALHRFLVLAGAAKSPYQEEIFQDDRKQLKGLLNTLHTHFGRYAQMTLFDINGRRWLSSGEQSNSSSGTEKVKSNVWQKTSVLEPRSIYVSLPYLGASVVGPELTTALVDIATPVFSERGVRLGVLVFTVDWAYLVSDLPHSLRMDPKVKALLVDARGASLLPTAQSELAFGSVLSRQWPEAWGAMKSEAGEEVMLENRILVFRSLDLGNHHYRSQAEQVLSQTGSQPWRLGITLPRPTLGDLFSENPGQLISLMLTYMLAMSFGVFWVLTQHREETLRKKAHQYAVELEDLYEQAPCGYHSLDEKGRVVKINRTELEWLGYPKEEVIGRDYRDFVSPETRAGLDSAFRDVIEGREGSVECELLCHDGGRLPVAVEATAQITDAGFQYTRAMVFDLTERKQIEELLIKQSMTDPLTGLGNRRYLEAQADMEMARALRSGNPLSLIMIDLDHFKRINDTYGHDVGDQVLQAFSDTVRKQLREGDVLCRMGGEEFAVLLPETTSEQSTMVAERIREAIGSRPVGLGEIGKVEYSASFGVTLVDPKESSLKPAIRRADSGLYEAKAAGRDRVITSGPERIEDVSS</sequence>
<evidence type="ECO:0000256" key="9">
    <source>
        <dbReference type="ARBA" id="ARBA00023012"/>
    </source>
</evidence>
<dbReference type="NCBIfam" id="TIGR00229">
    <property type="entry name" value="sensory_box"/>
    <property type="match status" value="1"/>
</dbReference>
<dbReference type="PROSITE" id="PS50112">
    <property type="entry name" value="PAS"/>
    <property type="match status" value="1"/>
</dbReference>
<dbReference type="InterPro" id="IPR029151">
    <property type="entry name" value="Sensor-like_sf"/>
</dbReference>
<dbReference type="GO" id="GO:0016020">
    <property type="term" value="C:membrane"/>
    <property type="evidence" value="ECO:0007669"/>
    <property type="project" value="UniProtKB-SubCell"/>
</dbReference>
<comment type="subcellular location">
    <subcellularLocation>
        <location evidence="2">Membrane</location>
    </subcellularLocation>
</comment>
<feature type="domain" description="PAS" evidence="11">
    <location>
        <begin position="350"/>
        <end position="420"/>
    </location>
</feature>
<dbReference type="SUPFAM" id="SSF55073">
    <property type="entry name" value="Nucleotide cyclase"/>
    <property type="match status" value="1"/>
</dbReference>
<evidence type="ECO:0000256" key="3">
    <source>
        <dbReference type="ARBA" id="ARBA00012528"/>
    </source>
</evidence>
<proteinExistence type="predicted"/>
<evidence type="ECO:0000313" key="13">
    <source>
        <dbReference type="EMBL" id="RBP28333.1"/>
    </source>
</evidence>
<dbReference type="PANTHER" id="PTHR45138:SF9">
    <property type="entry name" value="DIGUANYLATE CYCLASE DGCM-RELATED"/>
    <property type="match status" value="1"/>
</dbReference>
<dbReference type="CDD" id="cd00130">
    <property type="entry name" value="PAS"/>
    <property type="match status" value="1"/>
</dbReference>
<evidence type="ECO:0000259" key="12">
    <source>
        <dbReference type="PROSITE" id="PS50887"/>
    </source>
</evidence>
<evidence type="ECO:0000256" key="8">
    <source>
        <dbReference type="ARBA" id="ARBA00022840"/>
    </source>
</evidence>
<keyword evidence="6" id="KW-0547">Nucleotide-binding</keyword>
<evidence type="ECO:0000256" key="7">
    <source>
        <dbReference type="ARBA" id="ARBA00022777"/>
    </source>
</evidence>
<dbReference type="GO" id="GO:0000160">
    <property type="term" value="P:phosphorelay signal transduction system"/>
    <property type="evidence" value="ECO:0007669"/>
    <property type="project" value="UniProtKB-KW"/>
</dbReference>